<dbReference type="Proteomes" id="UP000026915">
    <property type="component" value="Chromosome 8"/>
</dbReference>
<evidence type="ECO:0000313" key="5">
    <source>
        <dbReference type="Proteomes" id="UP000026915"/>
    </source>
</evidence>
<evidence type="ECO:0000256" key="2">
    <source>
        <dbReference type="ARBA" id="ARBA00022801"/>
    </source>
</evidence>
<organism evidence="4 5">
    <name type="scientific">Theobroma cacao</name>
    <name type="common">Cacao</name>
    <name type="synonym">Cocoa</name>
    <dbReference type="NCBI Taxonomy" id="3641"/>
    <lineage>
        <taxon>Eukaryota</taxon>
        <taxon>Viridiplantae</taxon>
        <taxon>Streptophyta</taxon>
        <taxon>Embryophyta</taxon>
        <taxon>Tracheophyta</taxon>
        <taxon>Spermatophyta</taxon>
        <taxon>Magnoliopsida</taxon>
        <taxon>eudicotyledons</taxon>
        <taxon>Gunneridae</taxon>
        <taxon>Pentapetalae</taxon>
        <taxon>rosids</taxon>
        <taxon>malvids</taxon>
        <taxon>Malvales</taxon>
        <taxon>Malvaceae</taxon>
        <taxon>Byttnerioideae</taxon>
        <taxon>Theobroma</taxon>
    </lineage>
</organism>
<dbReference type="GO" id="GO:0006508">
    <property type="term" value="P:proteolysis"/>
    <property type="evidence" value="ECO:0007669"/>
    <property type="project" value="UniProtKB-KW"/>
</dbReference>
<dbReference type="AlphaFoldDB" id="A0A061FLA4"/>
<gene>
    <name evidence="4" type="ORF">TCM_036660</name>
</gene>
<reference evidence="4 5" key="1">
    <citation type="journal article" date="2013" name="Genome Biol.">
        <title>The genome sequence of the most widely cultivated cacao type and its use to identify candidate genes regulating pod color.</title>
        <authorList>
            <person name="Motamayor J.C."/>
            <person name="Mockaitis K."/>
            <person name="Schmutz J."/>
            <person name="Haiminen N."/>
            <person name="Iii D.L."/>
            <person name="Cornejo O."/>
            <person name="Findley S.D."/>
            <person name="Zheng P."/>
            <person name="Utro F."/>
            <person name="Royaert S."/>
            <person name="Saski C."/>
            <person name="Jenkins J."/>
            <person name="Podicheti R."/>
            <person name="Zhao M."/>
            <person name="Scheffler B.E."/>
            <person name="Stack J.C."/>
            <person name="Feltus F.A."/>
            <person name="Mustiga G.M."/>
            <person name="Amores F."/>
            <person name="Phillips W."/>
            <person name="Marelli J.P."/>
            <person name="May G.D."/>
            <person name="Shapiro H."/>
            <person name="Ma J."/>
            <person name="Bustamante C.D."/>
            <person name="Schnell R.J."/>
            <person name="Main D."/>
            <person name="Gilbert D."/>
            <person name="Parida L."/>
            <person name="Kuhn D.N."/>
        </authorList>
    </citation>
    <scope>NUCLEOTIDE SEQUENCE [LARGE SCALE GENOMIC DNA]</scope>
    <source>
        <strain evidence="5">cv. Matina 1-6</strain>
    </source>
</reference>
<evidence type="ECO:0000256" key="1">
    <source>
        <dbReference type="ARBA" id="ARBA00022670"/>
    </source>
</evidence>
<keyword evidence="1" id="KW-0645">Protease</keyword>
<dbReference type="Pfam" id="PF02902">
    <property type="entry name" value="Peptidase_C48"/>
    <property type="match status" value="1"/>
</dbReference>
<dbReference type="InParanoid" id="A0A061FLA4"/>
<sequence>MRPSPTEKTFKPSEAVMPDELLEYARGGKPPWGLPWHEMSPLTSLFPIICHQAGYLVSSHHQKQPLSQMKYKLNEKTQIQKDSYYCGDWVIAALQSLISSDDQTLKANAIEGIRTKFTLEIFANSLSC</sequence>
<evidence type="ECO:0000259" key="3">
    <source>
        <dbReference type="Pfam" id="PF02902"/>
    </source>
</evidence>
<name>A0A061FLA4_THECC</name>
<dbReference type="EMBL" id="CM001886">
    <property type="protein sequence ID" value="EOY17472.1"/>
    <property type="molecule type" value="Genomic_DNA"/>
</dbReference>
<feature type="domain" description="Ubiquitin-like protease family profile" evidence="3">
    <location>
        <begin position="48"/>
        <end position="123"/>
    </location>
</feature>
<dbReference type="HOGENOM" id="CLU_1963573_0_0_1"/>
<proteinExistence type="predicted"/>
<dbReference type="Gramene" id="EOY17472">
    <property type="protein sequence ID" value="EOY17472"/>
    <property type="gene ID" value="TCM_036660"/>
</dbReference>
<accession>A0A061FLA4</accession>
<keyword evidence="2" id="KW-0378">Hydrolase</keyword>
<dbReference type="GO" id="GO:0008234">
    <property type="term" value="F:cysteine-type peptidase activity"/>
    <property type="evidence" value="ECO:0007669"/>
    <property type="project" value="InterPro"/>
</dbReference>
<evidence type="ECO:0000313" key="4">
    <source>
        <dbReference type="EMBL" id="EOY17472.1"/>
    </source>
</evidence>
<keyword evidence="5" id="KW-1185">Reference proteome</keyword>
<dbReference type="InterPro" id="IPR003653">
    <property type="entry name" value="Peptidase_C48_C"/>
</dbReference>
<protein>
    <recommendedName>
        <fullName evidence="3">Ubiquitin-like protease family profile domain-containing protein</fullName>
    </recommendedName>
</protein>